<evidence type="ECO:0000313" key="1">
    <source>
        <dbReference type="EMBL" id="KIL71280.1"/>
    </source>
</evidence>
<name>A0A0C2T5Q3_AMAMK</name>
<dbReference type="EMBL" id="KN818222">
    <property type="protein sequence ID" value="KIL71280.1"/>
    <property type="molecule type" value="Genomic_DNA"/>
</dbReference>
<evidence type="ECO:0008006" key="3">
    <source>
        <dbReference type="Google" id="ProtNLM"/>
    </source>
</evidence>
<dbReference type="AlphaFoldDB" id="A0A0C2T5Q3"/>
<dbReference type="InParanoid" id="A0A0C2T5Q3"/>
<reference evidence="1 2" key="1">
    <citation type="submission" date="2014-04" db="EMBL/GenBank/DDBJ databases">
        <title>Evolutionary Origins and Diversification of the Mycorrhizal Mutualists.</title>
        <authorList>
            <consortium name="DOE Joint Genome Institute"/>
            <consortium name="Mycorrhizal Genomics Consortium"/>
            <person name="Kohler A."/>
            <person name="Kuo A."/>
            <person name="Nagy L.G."/>
            <person name="Floudas D."/>
            <person name="Copeland A."/>
            <person name="Barry K.W."/>
            <person name="Cichocki N."/>
            <person name="Veneault-Fourrey C."/>
            <person name="LaButti K."/>
            <person name="Lindquist E.A."/>
            <person name="Lipzen A."/>
            <person name="Lundell T."/>
            <person name="Morin E."/>
            <person name="Murat C."/>
            <person name="Riley R."/>
            <person name="Ohm R."/>
            <person name="Sun H."/>
            <person name="Tunlid A."/>
            <person name="Henrissat B."/>
            <person name="Grigoriev I.V."/>
            <person name="Hibbett D.S."/>
            <person name="Martin F."/>
        </authorList>
    </citation>
    <scope>NUCLEOTIDE SEQUENCE [LARGE SCALE GENOMIC DNA]</scope>
    <source>
        <strain evidence="1 2">Koide BX008</strain>
    </source>
</reference>
<accession>A0A0C2T5Q3</accession>
<gene>
    <name evidence="1" type="ORF">M378DRAFT_19681</name>
</gene>
<dbReference type="OrthoDB" id="3251070at2759"/>
<evidence type="ECO:0000313" key="2">
    <source>
        <dbReference type="Proteomes" id="UP000054549"/>
    </source>
</evidence>
<dbReference type="HOGENOM" id="CLU_071859_0_0_1"/>
<sequence>MAPRTRAAARCKNANRGSNYNTRGFVKLPLEILFQIVSAAQGAIIPCMNEAAMEKKYSERRDTLSALCQVCRSLRVALLPLLWGRLEACCLPLESCCLPGNQNNRDRWRLLTKKLISQLMVLSVIQPLYASYVRIVNIGIEPRVASEMLFNLAPALALMPNLHTIQIVIDPNYPKRRTNCVLVIRSTVFRNAFKDYLYPSVKRAVLPGQAMTILECFPQVREVCLNQAYHGGSFFSFLGILARNCDKLERFGWIQFSQDQDSRAAAIAEKLPNIRGLEYHIKNFNVIEISPLARLQNLEDLSLIMDAYDDISQCDDAVLEVAEATKKVLEASPSINKRLNDRVSMHPTNDRVSFS</sequence>
<organism evidence="1 2">
    <name type="scientific">Amanita muscaria (strain Koide BX008)</name>
    <dbReference type="NCBI Taxonomy" id="946122"/>
    <lineage>
        <taxon>Eukaryota</taxon>
        <taxon>Fungi</taxon>
        <taxon>Dikarya</taxon>
        <taxon>Basidiomycota</taxon>
        <taxon>Agaricomycotina</taxon>
        <taxon>Agaricomycetes</taxon>
        <taxon>Agaricomycetidae</taxon>
        <taxon>Agaricales</taxon>
        <taxon>Pluteineae</taxon>
        <taxon>Amanitaceae</taxon>
        <taxon>Amanita</taxon>
    </lineage>
</organism>
<proteinExistence type="predicted"/>
<keyword evidence="2" id="KW-1185">Reference proteome</keyword>
<dbReference type="Proteomes" id="UP000054549">
    <property type="component" value="Unassembled WGS sequence"/>
</dbReference>
<protein>
    <recommendedName>
        <fullName evidence="3">F-box domain-containing protein</fullName>
    </recommendedName>
</protein>